<gene>
    <name evidence="1" type="ORF">APLA_LOCUS15193</name>
</gene>
<comment type="caution">
    <text evidence="1">The sequence shown here is derived from an EMBL/GenBank/DDBJ whole genome shotgun (WGS) entry which is preliminary data.</text>
</comment>
<organism evidence="1 2">
    <name type="scientific">Arctia plantaginis</name>
    <name type="common">Wood tiger moth</name>
    <name type="synonym">Phalaena plantaginis</name>
    <dbReference type="NCBI Taxonomy" id="874455"/>
    <lineage>
        <taxon>Eukaryota</taxon>
        <taxon>Metazoa</taxon>
        <taxon>Ecdysozoa</taxon>
        <taxon>Arthropoda</taxon>
        <taxon>Hexapoda</taxon>
        <taxon>Insecta</taxon>
        <taxon>Pterygota</taxon>
        <taxon>Neoptera</taxon>
        <taxon>Endopterygota</taxon>
        <taxon>Lepidoptera</taxon>
        <taxon>Glossata</taxon>
        <taxon>Ditrysia</taxon>
        <taxon>Noctuoidea</taxon>
        <taxon>Erebidae</taxon>
        <taxon>Arctiinae</taxon>
        <taxon>Arctia</taxon>
    </lineage>
</organism>
<reference evidence="1 2" key="1">
    <citation type="submission" date="2020-04" db="EMBL/GenBank/DDBJ databases">
        <authorList>
            <person name="Wallbank WR R."/>
            <person name="Pardo Diaz C."/>
            <person name="Kozak K."/>
            <person name="Martin S."/>
            <person name="Jiggins C."/>
            <person name="Moest M."/>
            <person name="Warren A I."/>
            <person name="Byers J.R.P. K."/>
            <person name="Montejo-Kovacevich G."/>
            <person name="Yen C E."/>
        </authorList>
    </citation>
    <scope>NUCLEOTIDE SEQUENCE [LARGE SCALE GENOMIC DNA]</scope>
</reference>
<dbReference type="Proteomes" id="UP000494256">
    <property type="component" value="Unassembled WGS sequence"/>
</dbReference>
<name>A0A8S1B6N5_ARCPL</name>
<protein>
    <submittedName>
        <fullName evidence="1">Uncharacterized protein</fullName>
    </submittedName>
</protein>
<dbReference type="AlphaFoldDB" id="A0A8S1B6N5"/>
<proteinExistence type="predicted"/>
<dbReference type="OrthoDB" id="1662883at2759"/>
<sequence length="77" mass="8404">MSSTVGTYDAAPALCGDCDEFIVRGVGYSLLQPLRLASYPQASLRFTEIIWSAIKRMGLRGSSSISQNFDQLLTSQI</sequence>
<dbReference type="EMBL" id="CADEBD010000427">
    <property type="protein sequence ID" value="CAB3255299.1"/>
    <property type="molecule type" value="Genomic_DNA"/>
</dbReference>
<evidence type="ECO:0000313" key="2">
    <source>
        <dbReference type="Proteomes" id="UP000494256"/>
    </source>
</evidence>
<accession>A0A8S1B6N5</accession>
<evidence type="ECO:0000313" key="1">
    <source>
        <dbReference type="EMBL" id="CAB3255299.1"/>
    </source>
</evidence>